<organism evidence="1 2">
    <name type="scientific">Dryococelus australis</name>
    <dbReference type="NCBI Taxonomy" id="614101"/>
    <lineage>
        <taxon>Eukaryota</taxon>
        <taxon>Metazoa</taxon>
        <taxon>Ecdysozoa</taxon>
        <taxon>Arthropoda</taxon>
        <taxon>Hexapoda</taxon>
        <taxon>Insecta</taxon>
        <taxon>Pterygota</taxon>
        <taxon>Neoptera</taxon>
        <taxon>Polyneoptera</taxon>
        <taxon>Phasmatodea</taxon>
        <taxon>Verophasmatodea</taxon>
        <taxon>Anareolatae</taxon>
        <taxon>Phasmatidae</taxon>
        <taxon>Eurycanthinae</taxon>
        <taxon>Dryococelus</taxon>
    </lineage>
</organism>
<accession>A0ABQ9G5R1</accession>
<keyword evidence="2" id="KW-1185">Reference proteome</keyword>
<evidence type="ECO:0000313" key="2">
    <source>
        <dbReference type="Proteomes" id="UP001159363"/>
    </source>
</evidence>
<dbReference type="EMBL" id="JARBHB010000015">
    <property type="protein sequence ID" value="KAJ8867795.1"/>
    <property type="molecule type" value="Genomic_DNA"/>
</dbReference>
<evidence type="ECO:0000313" key="1">
    <source>
        <dbReference type="EMBL" id="KAJ8867795.1"/>
    </source>
</evidence>
<name>A0ABQ9G5R1_9NEOP</name>
<dbReference type="Proteomes" id="UP001159363">
    <property type="component" value="Chromosome 14"/>
</dbReference>
<protein>
    <submittedName>
        <fullName evidence="1">Uncharacterized protein</fullName>
    </submittedName>
</protein>
<gene>
    <name evidence="1" type="ORF">PR048_031600</name>
</gene>
<reference evidence="1 2" key="1">
    <citation type="submission" date="2023-02" db="EMBL/GenBank/DDBJ databases">
        <title>LHISI_Scaffold_Assembly.</title>
        <authorList>
            <person name="Stuart O.P."/>
            <person name="Cleave R."/>
            <person name="Magrath M.J.L."/>
            <person name="Mikheyev A.S."/>
        </authorList>
    </citation>
    <scope>NUCLEOTIDE SEQUENCE [LARGE SCALE GENOMIC DNA]</scope>
    <source>
        <strain evidence="1">Daus_M_001</strain>
        <tissue evidence="1">Leg muscle</tissue>
    </source>
</reference>
<sequence length="297" mass="32952">MAGASLAWGRNLPLPQKESPCHHLILLCFTNELFLLREFDFSDLLSALPRPCGQGRCNVSELREIILEFLAGSRTGLRCRNDVVVPTLALEGEPKARGEISPCDVESFPSSPEAGRKCGRLRLLQNTRTKIHFQLSRITDACRRVVDNQCRSYITLIGPVRREPIGLRYVEERQRKISTNLKIDKLTLCAEGYPREERISCEGHDGLVVRPLASHLGKPGSIPGGGSSLIFTWLAGILGDLPFPPPLHSGDDPFSPHFILVGFRELAVKSSPNHSSPIISCSNRGMKFYQKFCNVVP</sequence>
<comment type="caution">
    <text evidence="1">The sequence shown here is derived from an EMBL/GenBank/DDBJ whole genome shotgun (WGS) entry which is preliminary data.</text>
</comment>
<proteinExistence type="predicted"/>